<accession>A0A7S4LKT1</accession>
<organism evidence="1">
    <name type="scientific">Eutreptiella gymnastica</name>
    <dbReference type="NCBI Taxonomy" id="73025"/>
    <lineage>
        <taxon>Eukaryota</taxon>
        <taxon>Discoba</taxon>
        <taxon>Euglenozoa</taxon>
        <taxon>Euglenida</taxon>
        <taxon>Spirocuta</taxon>
        <taxon>Euglenophyceae</taxon>
        <taxon>Eutreptiales</taxon>
        <taxon>Eutreptiaceae</taxon>
        <taxon>Eutreptiella</taxon>
    </lineage>
</organism>
<dbReference type="EMBL" id="HBJA01137091">
    <property type="protein sequence ID" value="CAE0835788.1"/>
    <property type="molecule type" value="Transcribed_RNA"/>
</dbReference>
<dbReference type="AlphaFoldDB" id="A0A7S4LKT1"/>
<reference evidence="1" key="1">
    <citation type="submission" date="2021-01" db="EMBL/GenBank/DDBJ databases">
        <authorList>
            <person name="Corre E."/>
            <person name="Pelletier E."/>
            <person name="Niang G."/>
            <person name="Scheremetjew M."/>
            <person name="Finn R."/>
            <person name="Kale V."/>
            <person name="Holt S."/>
            <person name="Cochrane G."/>
            <person name="Meng A."/>
            <person name="Brown T."/>
            <person name="Cohen L."/>
        </authorList>
    </citation>
    <scope>NUCLEOTIDE SEQUENCE</scope>
    <source>
        <strain evidence="1">CCMP1594</strain>
    </source>
</reference>
<protein>
    <submittedName>
        <fullName evidence="1">Uncharacterized protein</fullName>
    </submittedName>
</protein>
<name>A0A7S4LKT1_9EUGL</name>
<sequence>MGGIECPTEFQGQHDPATMNLGDLFVRQTWDCFHQSQSVYARRYMSVGGAGDVAQRFGTLEEAQAALGENFRWCNVKFRADGGVLQWQSWEGDWIPVNAELSGNYQRCLQRGAPMPACHWHF</sequence>
<proteinExistence type="predicted"/>
<evidence type="ECO:0000313" key="1">
    <source>
        <dbReference type="EMBL" id="CAE0835788.1"/>
    </source>
</evidence>
<gene>
    <name evidence="1" type="ORF">EGYM00163_LOCUS47141</name>
</gene>